<feature type="region of interest" description="Disordered" evidence="6">
    <location>
        <begin position="1237"/>
        <end position="1270"/>
    </location>
</feature>
<dbReference type="GO" id="GO:0005856">
    <property type="term" value="C:cytoskeleton"/>
    <property type="evidence" value="ECO:0007669"/>
    <property type="project" value="TreeGrafter"/>
</dbReference>
<feature type="compositionally biased region" description="Polar residues" evidence="6">
    <location>
        <begin position="1451"/>
        <end position="1461"/>
    </location>
</feature>
<dbReference type="GO" id="GO:0005975">
    <property type="term" value="P:carbohydrate metabolic process"/>
    <property type="evidence" value="ECO:0007669"/>
    <property type="project" value="InterPro"/>
</dbReference>
<feature type="compositionally biased region" description="Acidic residues" evidence="6">
    <location>
        <begin position="1499"/>
        <end position="1508"/>
    </location>
</feature>
<feature type="region of interest" description="Disordered" evidence="6">
    <location>
        <begin position="417"/>
        <end position="473"/>
    </location>
</feature>
<dbReference type="EMBL" id="ML733447">
    <property type="protein sequence ID" value="KAB8218658.1"/>
    <property type="molecule type" value="Genomic_DNA"/>
</dbReference>
<dbReference type="InterPro" id="IPR017853">
    <property type="entry name" value="GH"/>
</dbReference>
<keyword evidence="7" id="KW-0732">Signal</keyword>
<evidence type="ECO:0000256" key="4">
    <source>
        <dbReference type="RuleBase" id="RU004335"/>
    </source>
</evidence>
<feature type="region of interest" description="Disordered" evidence="6">
    <location>
        <begin position="1449"/>
        <end position="1508"/>
    </location>
</feature>
<feature type="region of interest" description="Disordered" evidence="6">
    <location>
        <begin position="329"/>
        <end position="387"/>
    </location>
</feature>
<keyword evidence="9" id="KW-1185">Reference proteome</keyword>
<reference evidence="8 9" key="1">
    <citation type="submission" date="2019-04" db="EMBL/GenBank/DDBJ databases">
        <title>Fungal friends and foes A comparative genomics study of 23 Aspergillus species from section Flavi.</title>
        <authorList>
            <consortium name="DOE Joint Genome Institute"/>
            <person name="Kjaerbolling I."/>
            <person name="Vesth T.C."/>
            <person name="Frisvad J.C."/>
            <person name="Nybo J.L."/>
            <person name="Theobald S."/>
            <person name="Kildgaard S."/>
            <person name="Petersen T.I."/>
            <person name="Kuo A."/>
            <person name="Sato A."/>
            <person name="Lyhne E.K."/>
            <person name="Kogle M.E."/>
            <person name="Wiebenga A."/>
            <person name="Kun R.S."/>
            <person name="Lubbers R.J."/>
            <person name="Makela M.R."/>
            <person name="Barry K."/>
            <person name="Chovatia M."/>
            <person name="Clum A."/>
            <person name="Daum C."/>
            <person name="Haridas S."/>
            <person name="He G."/>
            <person name="LaButti K."/>
            <person name="Lipzen A."/>
            <person name="Mondo S."/>
            <person name="Pangilinan J."/>
            <person name="Riley R."/>
            <person name="Salamov A."/>
            <person name="Simmons B.A."/>
            <person name="Magnuson J.K."/>
            <person name="Henrissat B."/>
            <person name="Mortensen U.H."/>
            <person name="Larsen T.O."/>
            <person name="De vries R.P."/>
            <person name="Grigoriev I.V."/>
            <person name="Machida M."/>
            <person name="Baker S.E."/>
            <person name="Andersen M.R."/>
        </authorList>
    </citation>
    <scope>NUCLEOTIDE SEQUENCE [LARGE SCALE GENOMIC DNA]</scope>
    <source>
        <strain evidence="8 9">CBS 126849</strain>
    </source>
</reference>
<feature type="compositionally biased region" description="Acidic residues" evidence="6">
    <location>
        <begin position="1682"/>
        <end position="1697"/>
    </location>
</feature>
<dbReference type="InterPro" id="IPR000490">
    <property type="entry name" value="Glyco_hydro_17"/>
</dbReference>
<gene>
    <name evidence="8" type="ORF">BDV33DRAFT_232048</name>
</gene>
<dbReference type="PANTHER" id="PTHR32083">
    <property type="entry name" value="CILIA AND FLAGELLA-ASSOCIATED PROTEIN 58-RELATED"/>
    <property type="match status" value="1"/>
</dbReference>
<dbReference type="PANTHER" id="PTHR32083:SF0">
    <property type="entry name" value="CILIA AND FLAGELLA-ASSOCIATED PROTEIN 58"/>
    <property type="match status" value="1"/>
</dbReference>
<sequence>MRIAGLLSLLLAAIPAVTAERGTLGLALGNKNPDGTCKSTSDYEADFDALKSLTTLVRTYSADDCNTAVNIVPAAKKKQFKVVLGVWADYDKSFNDDFNVLKQIVPGNEDVIPSITVGSETLYRKGLTAQQLLDKIRTVQNAFPKVNVGTVDSWNIFNDGTADPIIQGGVTYFLANGFAYWQGTDIDHATETYWNDTRLAKEHIEKIAGNNKDKIIFGNGETGWPTDGGSDYGAAKASTQNAAQYWKNAVCAMLNWGVDVFYFEAFDESWKPKSTGDNGQEKDETHWGLFYANHLDPSVSSANSAHSPPLHSIDTSRLRDDSLLAAPLTSSFTSPGASSLSTTGSPGRRNSFKGTSITSNPPSTLPTLPKYRAAWDSSTSSPENRKAESSIYYTTAWGSPYAAPSPRRLSWSLSQHAGIGRGSRDSSPTSMRSGIYNGSETNNPELVLTSAPEEPTTHLHDSIRNRSPGRDIFGRREGKSIKDFTQDWINQYLSGQPRTERSNWLSDDSGSEAPSFFTAQNHFTDDLSDDWLGFEQDKREEDLLRTPTLADFANRRAGTGNGEGSAARQRTKEYLHRRAETLRQEDFWGFAYDKDPQPITMADTKEAQLPTESGAKALPSVEKPLPPPPADALNENSLAMENTINAEAKAVKTPVSDKPAQRIRKKVAWRGKACFVGLPPEDKRGSEESGHRLLTVEDVNMRLKSWEEKGYDVRGFSVGASEDYLNTELGGLSRPTWPDATEVQEEWNSRSYTVCFPNKAVWDAYVNFLQEEKLRALGVFLGDDEVQPSVSPASAAMSQMAPFPGLVSSPPIPTASAASNPLSLSHPFSPQLSQSTNARNGMGSLTSPASQFGVQTPFLGVDQNLLPGYHIPFQPTPPAQGSLTPQSFFNARQAGATSTLAGALPNLTSILSPISPLNEPNAFHPGLNEQSGLPKETFGDHMGYDMQDNMTEGQLLRPIRTPTENPNNFHASTVEIAHPTPRGHSRGHNLSETLQKGLDQYAQSEYHLEQSINRQLDEGDREPHGFNGSDILKSQWTLPENSNHDIQHLPQHVHQYYGGAYPGDNAQEGSDIDTNPSLSGTPHGPLANHIPWHEPKPSAGSYGGGHRSKLSSSTLNVDAKEFDPTAPSSQAFQYQDNSFQFPAAGHPMFAFGSGAGFKQPADSFNVTAPSFTPGSFNVAAPVFNPTNNHYSADPEQSSGGRTKIFDDVDLSQAQKLTKKSKAIPIVRPDDNEANQYKEEAAENENGRSAAPTDRHKRARRSLEGPDGEAQISVSHALSENINAQATQSSNTTHVSAGGKENTSPDKDGVNSVEREVVPAQDRKPQDRKDTPVSEASTWMPSDTKDESADARADTLEQNKAATTQPGPEEASDEKTDSKQSLAVEAGTPFVVPKEKEQPMEETTDTRLNGSVLSADAKPFEFKPSVPDFIPVVVEQPKTAPEDVVEKGDIMASQNAVASSPTAPKEDVVPIEPTQSGTDPSGDELRTGAPQSERGVGCESEAESMDDAELNAVMEQLNEDSDVGIERLSTPYPTNRFPESVLGPSKEKRHVHAEIRSEAPSPSPGRGHMSQALNVPKLDFDAQSQFSATPSKNFTSTIHSPIRQLVSRNDHISDWDSVISSGEDEKLANRSRFFDRRIHELVGSVVEERLSPLERALIAIENSISTITFGGSQNKWSWSASVEGEESDADDEEEYEEDASYRERSPARQRGRKFDKLKNVVLEALASRDAQHATEKPANSEFAQLQQSVTDLQALTLKKLSQDSTTDLREMIEEVVSAQFSQQKPRASEAEEIGADSLMLQIDGLKEMLRISDERAEEEYKKRREAQDSVVELQHLLKVSEDNAARHSEAAESAETRLLQFKEEKIPYFEQVQSRSDALEQEHAKLKLTLAEISSKNISLEGTLDEYRFSTDHWKQESEQSKAQIEEMKAENKDLRVTIDHMKSRIEDGLSVRQNLSEKFDRLQDEMATVTRDITRDQASWRKRQEEHVARYNELQAAYNREVKLREKLEVDISELEQQEREAAKLKFIFGQSQQENARLEELVANLRVENHDLEIKAARFEREFNEARESSRVEIQRTRSSLETDVEAANSQVNIVRAELEAQILRLQGQLDSVRLDSDTAQQRYEMLLEEANETKASAVASMANTHELAMEEQRRLHERVLNDLRERHARALHNASEDRQRAESHLTERLELSEDKAKHLQDRVHHLEERLEIAQSAARAAAEAAQAAQAAKAAPVASFSAHSTSPSLSFSEGTMVPEKISPQALRESILVLQDQLQQRETRIEELEQEVTSFDKDAPNKLKEKDTEITWLRELLGVRIDDLQDIIRTLSQPMFDHNTVRDAAIRLKANLQMQQQEKERASSGQSFPSFPSLSELTASPRSLPLAAAAAWGNWRRGRETPNTGTSEQTPSKPSNATAFLSGLLTPPGSNARQATPNATAPATRGWRQPSESRPLRGYDTTPRQTSARASRMQELPRTPPLLRRSSYDHDAEPTDYGEGSWAEENESTADGLVSASPKETGDGPFGPQIAS</sequence>
<feature type="signal peptide" evidence="7">
    <location>
        <begin position="1"/>
        <end position="19"/>
    </location>
</feature>
<feature type="region of interest" description="Disordered" evidence="6">
    <location>
        <begin position="1062"/>
        <end position="1111"/>
    </location>
</feature>
<feature type="compositionally biased region" description="Polar residues" evidence="6">
    <location>
        <begin position="425"/>
        <end position="444"/>
    </location>
</feature>
<organism evidence="8 9">
    <name type="scientific">Aspergillus novoparasiticus</name>
    <dbReference type="NCBI Taxonomy" id="986946"/>
    <lineage>
        <taxon>Eukaryota</taxon>
        <taxon>Fungi</taxon>
        <taxon>Dikarya</taxon>
        <taxon>Ascomycota</taxon>
        <taxon>Pezizomycotina</taxon>
        <taxon>Eurotiomycetes</taxon>
        <taxon>Eurotiomycetidae</taxon>
        <taxon>Eurotiales</taxon>
        <taxon>Aspergillaceae</taxon>
        <taxon>Aspergillus</taxon>
        <taxon>Aspergillus subgen. Circumdati</taxon>
    </lineage>
</organism>
<feature type="compositionally biased region" description="Low complexity" evidence="6">
    <location>
        <begin position="355"/>
        <end position="369"/>
    </location>
</feature>
<proteinExistence type="inferred from homology"/>
<feature type="compositionally biased region" description="Polar residues" evidence="6">
    <location>
        <begin position="1285"/>
        <end position="1294"/>
    </location>
</feature>
<name>A0A5N6EMQ7_9EURO</name>
<evidence type="ECO:0000256" key="1">
    <source>
        <dbReference type="ARBA" id="ARBA00008773"/>
    </source>
</evidence>
<evidence type="ECO:0000256" key="5">
    <source>
        <dbReference type="SAM" id="Coils"/>
    </source>
</evidence>
<feature type="coiled-coil region" evidence="5">
    <location>
        <begin position="1836"/>
        <end position="2117"/>
    </location>
</feature>
<evidence type="ECO:0000256" key="2">
    <source>
        <dbReference type="ARBA" id="ARBA00022801"/>
    </source>
</evidence>
<evidence type="ECO:0000256" key="6">
    <source>
        <dbReference type="SAM" id="MobiDB-lite"/>
    </source>
</evidence>
<feature type="compositionally biased region" description="Polar residues" evidence="6">
    <location>
        <begin position="2362"/>
        <end position="2376"/>
    </location>
</feature>
<feature type="compositionally biased region" description="Polar residues" evidence="6">
    <location>
        <begin position="822"/>
        <end position="849"/>
    </location>
</feature>
<feature type="coiled-coil region" evidence="5">
    <location>
        <begin position="2191"/>
        <end position="2225"/>
    </location>
</feature>
<evidence type="ECO:0000313" key="8">
    <source>
        <dbReference type="EMBL" id="KAB8218658.1"/>
    </source>
</evidence>
<feature type="region of interest" description="Disordered" evidence="6">
    <location>
        <begin position="1285"/>
        <end position="1410"/>
    </location>
</feature>
<feature type="region of interest" description="Disordered" evidence="6">
    <location>
        <begin position="812"/>
        <end position="849"/>
    </location>
</feature>
<evidence type="ECO:0000313" key="9">
    <source>
        <dbReference type="Proteomes" id="UP000326799"/>
    </source>
</evidence>
<dbReference type="Pfam" id="PF00332">
    <property type="entry name" value="Glyco_hydro_17"/>
    <property type="match status" value="1"/>
</dbReference>
<dbReference type="Proteomes" id="UP000326799">
    <property type="component" value="Unassembled WGS sequence"/>
</dbReference>
<accession>A0A5N6EMQ7</accession>
<dbReference type="Gene3D" id="3.20.20.80">
    <property type="entry name" value="Glycosidases"/>
    <property type="match status" value="1"/>
</dbReference>
<feature type="compositionally biased region" description="Basic and acidic residues" evidence="6">
    <location>
        <begin position="1302"/>
        <end position="1331"/>
    </location>
</feature>
<feature type="coiled-coil region" evidence="5">
    <location>
        <begin position="2270"/>
        <end position="2297"/>
    </location>
</feature>
<comment type="similarity">
    <text evidence="1 4">Belongs to the glycosyl hydrolase 17 family.</text>
</comment>
<dbReference type="SUPFAM" id="SSF51445">
    <property type="entry name" value="(Trans)glycosidases"/>
    <property type="match status" value="1"/>
</dbReference>
<evidence type="ECO:0000256" key="3">
    <source>
        <dbReference type="ARBA" id="ARBA00023054"/>
    </source>
</evidence>
<dbReference type="GO" id="GO:0004553">
    <property type="term" value="F:hydrolase activity, hydrolyzing O-glycosyl compounds"/>
    <property type="evidence" value="ECO:0007669"/>
    <property type="project" value="InterPro"/>
</dbReference>
<feature type="region of interest" description="Disordered" evidence="6">
    <location>
        <begin position="1520"/>
        <end position="1570"/>
    </location>
</feature>
<feature type="compositionally biased region" description="Basic and acidic residues" evidence="6">
    <location>
        <begin position="1342"/>
        <end position="1356"/>
    </location>
</feature>
<feature type="compositionally biased region" description="Basic and acidic residues" evidence="6">
    <location>
        <begin position="1698"/>
        <end position="1707"/>
    </location>
</feature>
<keyword evidence="2" id="KW-0378">Hydrolase</keyword>
<keyword evidence="3 5" id="KW-0175">Coiled coil</keyword>
<feature type="region of interest" description="Disordered" evidence="6">
    <location>
        <begin position="1679"/>
        <end position="1707"/>
    </location>
</feature>
<evidence type="ECO:0000256" key="7">
    <source>
        <dbReference type="SAM" id="SignalP"/>
    </source>
</evidence>
<feature type="region of interest" description="Disordered" evidence="6">
    <location>
        <begin position="2392"/>
        <end position="2531"/>
    </location>
</feature>
<feature type="region of interest" description="Disordered" evidence="6">
    <location>
        <begin position="2353"/>
        <end position="2376"/>
    </location>
</feature>
<feature type="compositionally biased region" description="Basic and acidic residues" evidence="6">
    <location>
        <begin position="455"/>
        <end position="473"/>
    </location>
</feature>
<feature type="compositionally biased region" description="Polar residues" evidence="6">
    <location>
        <begin position="2427"/>
        <end position="2440"/>
    </location>
</feature>
<feature type="compositionally biased region" description="Polar residues" evidence="6">
    <location>
        <begin position="2400"/>
        <end position="2418"/>
    </location>
</feature>
<protein>
    <submittedName>
        <fullName evidence="8">Uncharacterized protein</fullName>
    </submittedName>
</protein>
<feature type="chain" id="PRO_5025059013" evidence="7">
    <location>
        <begin position="20"/>
        <end position="2531"/>
    </location>
</feature>
<feature type="compositionally biased region" description="Polar residues" evidence="6">
    <location>
        <begin position="329"/>
        <end position="345"/>
    </location>
</feature>